<proteinExistence type="predicted"/>
<feature type="region of interest" description="Disordered" evidence="1">
    <location>
        <begin position="164"/>
        <end position="255"/>
    </location>
</feature>
<feature type="compositionally biased region" description="Basic and acidic residues" evidence="1">
    <location>
        <begin position="173"/>
        <end position="193"/>
    </location>
</feature>
<feature type="compositionally biased region" description="Basic and acidic residues" evidence="1">
    <location>
        <begin position="49"/>
        <end position="59"/>
    </location>
</feature>
<organism evidence="2 3">
    <name type="scientific">Stereocaulon virgatum</name>
    <dbReference type="NCBI Taxonomy" id="373712"/>
    <lineage>
        <taxon>Eukaryota</taxon>
        <taxon>Fungi</taxon>
        <taxon>Dikarya</taxon>
        <taxon>Ascomycota</taxon>
        <taxon>Pezizomycotina</taxon>
        <taxon>Lecanoromycetes</taxon>
        <taxon>OSLEUM clade</taxon>
        <taxon>Lecanoromycetidae</taxon>
        <taxon>Lecanorales</taxon>
        <taxon>Lecanorineae</taxon>
        <taxon>Stereocaulaceae</taxon>
        <taxon>Stereocaulon</taxon>
    </lineage>
</organism>
<gene>
    <name evidence="2" type="ORF">N7G274_007068</name>
</gene>
<feature type="compositionally biased region" description="Basic and acidic residues" evidence="1">
    <location>
        <begin position="518"/>
        <end position="542"/>
    </location>
</feature>
<dbReference type="Proteomes" id="UP001590950">
    <property type="component" value="Unassembled WGS sequence"/>
</dbReference>
<keyword evidence="3" id="KW-1185">Reference proteome</keyword>
<evidence type="ECO:0008006" key="4">
    <source>
        <dbReference type="Google" id="ProtNLM"/>
    </source>
</evidence>
<feature type="compositionally biased region" description="Polar residues" evidence="1">
    <location>
        <begin position="307"/>
        <end position="318"/>
    </location>
</feature>
<feature type="compositionally biased region" description="Pro residues" evidence="1">
    <location>
        <begin position="590"/>
        <end position="600"/>
    </location>
</feature>
<comment type="caution">
    <text evidence="2">The sequence shown here is derived from an EMBL/GenBank/DDBJ whole genome shotgun (WGS) entry which is preliminary data.</text>
</comment>
<feature type="region of interest" description="Disordered" evidence="1">
    <location>
        <begin position="1"/>
        <end position="66"/>
    </location>
</feature>
<feature type="compositionally biased region" description="Low complexity" evidence="1">
    <location>
        <begin position="635"/>
        <end position="646"/>
    </location>
</feature>
<evidence type="ECO:0000313" key="2">
    <source>
        <dbReference type="EMBL" id="KAL2040165.1"/>
    </source>
</evidence>
<reference evidence="2 3" key="1">
    <citation type="submission" date="2024-09" db="EMBL/GenBank/DDBJ databases">
        <title>Rethinking Asexuality: The Enigmatic Case of Functional Sexual Genes in Lepraria (Stereocaulaceae).</title>
        <authorList>
            <person name="Doellman M."/>
            <person name="Sun Y."/>
            <person name="Barcenas-Pena A."/>
            <person name="Lumbsch H.T."/>
            <person name="Grewe F."/>
        </authorList>
    </citation>
    <scope>NUCLEOTIDE SEQUENCE [LARGE SCALE GENOMIC DNA]</scope>
    <source>
        <strain evidence="2 3">Mercado 3170</strain>
    </source>
</reference>
<feature type="region of interest" description="Disordered" evidence="1">
    <location>
        <begin position="420"/>
        <end position="484"/>
    </location>
</feature>
<evidence type="ECO:0000256" key="1">
    <source>
        <dbReference type="SAM" id="MobiDB-lite"/>
    </source>
</evidence>
<feature type="compositionally biased region" description="Polar residues" evidence="1">
    <location>
        <begin position="1"/>
        <end position="10"/>
    </location>
</feature>
<protein>
    <recommendedName>
        <fullName evidence="4">GATA-type domain-containing protein</fullName>
    </recommendedName>
</protein>
<feature type="region of interest" description="Disordered" evidence="1">
    <location>
        <begin position="107"/>
        <end position="141"/>
    </location>
</feature>
<feature type="region of interest" description="Disordered" evidence="1">
    <location>
        <begin position="307"/>
        <end position="345"/>
    </location>
</feature>
<feature type="compositionally biased region" description="Basic and acidic residues" evidence="1">
    <location>
        <begin position="132"/>
        <end position="141"/>
    </location>
</feature>
<name>A0ABR4A404_9LECA</name>
<feature type="compositionally biased region" description="Low complexity" evidence="1">
    <location>
        <begin position="26"/>
        <end position="39"/>
    </location>
</feature>
<feature type="region of interest" description="Disordered" evidence="1">
    <location>
        <begin position="518"/>
        <end position="674"/>
    </location>
</feature>
<dbReference type="EMBL" id="JBEFKJ010000022">
    <property type="protein sequence ID" value="KAL2040165.1"/>
    <property type="molecule type" value="Genomic_DNA"/>
</dbReference>
<sequence length="674" mass="74986">MSQALPSTTDRIQEFYAPRPAQRSRTPQQQPMPHVQPQHTQRHIQLADITKRTRPEPKKQTVGAPTGSEFESFWSWIGHFMGDVRVKASTQHPVNDARVNRIVPARSHPAPAKTDPNASKSTMSIATSAVTKAREAEETAKEDLRRYKVERYSLWGELSYIHKSRKVKRAKKKTEAAMRDQREAAQRAREKGTEQQVAPRPDAASEELSRPEQRPTSSSPSPSSPRPPQTIDVIPPDERLPVTRKPTPAFSKNEGSVAKHAVEIIQPPDIHKSVHLTKTATNNYRVQGVTDSILDYKRRSSNVTTWGDFMRSQSSPPQRLSKLPPHIPTPLAPHNQAQDQPTHRTRNASAWTFTIPGQDDDPIHTTTHPISPTFHPPPTTIPSILPDPHVCALCGTLNSPKTHYNALGIWLCSACRSPVSAKEVPPPPATPGRRVRRYGTRSGVRGQGRGRRTSARRGDGDDGEGDGNGGHFSEPEDMRRSMKPAPLRSFHQRSASANAPVSPLFSDPFARFDSETEFARDMGRRNEGDFRPPPLRKDEGYIRKGSYASSFNYDYDLSTPPTPANKDAPLLSSKAFKPPTVPKTHHTPQHLPPILLPLTPPDLTSHPTPKNPPLRTPTSTTSPIAKTPAQRQHQTPTPHLNPPRRTTTTRHPLKFQIRATANTRRDGTQAAKKQ</sequence>
<evidence type="ECO:0000313" key="3">
    <source>
        <dbReference type="Proteomes" id="UP001590950"/>
    </source>
</evidence>
<accession>A0ABR4A404</accession>
<feature type="compositionally biased region" description="Polar residues" evidence="1">
    <location>
        <begin position="116"/>
        <end position="128"/>
    </location>
</feature>